<dbReference type="EMBL" id="JAHMUF010000014">
    <property type="protein sequence ID" value="KAG7193037.1"/>
    <property type="molecule type" value="Genomic_DNA"/>
</dbReference>
<feature type="binding site" evidence="5">
    <location>
        <position position="254"/>
    </location>
    <ligand>
        <name>Zn(2+)</name>
        <dbReference type="ChEBI" id="CHEBI:29105"/>
    </ligand>
</feature>
<feature type="binding site" evidence="5">
    <location>
        <position position="326"/>
    </location>
    <ligand>
        <name>Zn(2+)</name>
        <dbReference type="ChEBI" id="CHEBI:29105"/>
    </ligand>
</feature>
<evidence type="ECO:0000313" key="7">
    <source>
        <dbReference type="EMBL" id="KAG7193037.1"/>
    </source>
</evidence>
<dbReference type="RefSeq" id="XP_043048586.1">
    <property type="nucleotide sequence ID" value="XM_043191954.1"/>
</dbReference>
<dbReference type="NCBIfam" id="NF007020">
    <property type="entry name" value="PRK09485.1"/>
    <property type="match status" value="1"/>
</dbReference>
<dbReference type="InterPro" id="IPR036589">
    <property type="entry name" value="HCY_dom_sf"/>
</dbReference>
<sequence length="343" mass="38740">MKTFNRNMKSSSTSAFLATLAAKPLVMDGGLGTQLEKLIPKDDPVQPKYHPLWSGITLWKSPHLVEKVHQLYVDAGLDLIITGTYQTSYGSLKKFTSTSDSEIQALWQRSVNIARKAANSTKDRQVFIAGSVGPYGAYLVNGAEYTGEYGDITNAQLTKYHYPLVNFFYTHNEVEVIALETIPNFKEIKVLLNLLKNLQATTNSKKPVYLSMNFKTSETLCDGTPIPSVMRYINQFLDSHPHLQNQLFAIGVNCMDYKFVADLVKNLDKENRHNLAIVIYPNLGFDYFSSREDLTYESHKDQDNWAIAVKKWMSMSPNVRIIGGCCSTGPEEINTVRRIFDQL</sequence>
<protein>
    <submittedName>
        <fullName evidence="7">AdoMet-homocysteine methyltransferase</fullName>
    </submittedName>
</protein>
<comment type="cofactor">
    <cofactor evidence="5">
        <name>Zn(2+)</name>
        <dbReference type="ChEBI" id="CHEBI:29105"/>
    </cofactor>
</comment>
<evidence type="ECO:0000259" key="6">
    <source>
        <dbReference type="PROSITE" id="PS50970"/>
    </source>
</evidence>
<dbReference type="PROSITE" id="PS50970">
    <property type="entry name" value="HCY"/>
    <property type="match status" value="1"/>
</dbReference>
<evidence type="ECO:0000256" key="4">
    <source>
        <dbReference type="ARBA" id="ARBA00022833"/>
    </source>
</evidence>
<keyword evidence="2 5" id="KW-0808">Transferase</keyword>
<dbReference type="OrthoDB" id="261426at2759"/>
<evidence type="ECO:0000256" key="3">
    <source>
        <dbReference type="ARBA" id="ARBA00022723"/>
    </source>
</evidence>
<dbReference type="Pfam" id="PF02574">
    <property type="entry name" value="S-methyl_trans"/>
    <property type="match status" value="1"/>
</dbReference>
<dbReference type="InterPro" id="IPR003726">
    <property type="entry name" value="HCY_dom"/>
</dbReference>
<gene>
    <name evidence="7" type="primary">SAM4</name>
    <name evidence="7" type="ORF">KQ657_001152</name>
</gene>
<dbReference type="GO" id="GO:0032259">
    <property type="term" value="P:methylation"/>
    <property type="evidence" value="ECO:0007669"/>
    <property type="project" value="UniProtKB-KW"/>
</dbReference>
<dbReference type="GO" id="GO:0033528">
    <property type="term" value="P:S-methylmethionine cycle"/>
    <property type="evidence" value="ECO:0007669"/>
    <property type="project" value="TreeGrafter"/>
</dbReference>
<dbReference type="InterPro" id="IPR051486">
    <property type="entry name" value="Hcy_S-methyltransferase"/>
</dbReference>
<comment type="caution">
    <text evidence="7">The sequence shown here is derived from an EMBL/GenBank/DDBJ whole genome shotgun (WGS) entry which is preliminary data.</text>
</comment>
<dbReference type="GO" id="GO:0046872">
    <property type="term" value="F:metal ion binding"/>
    <property type="evidence" value="ECO:0007669"/>
    <property type="project" value="UniProtKB-KW"/>
</dbReference>
<name>A0A9P7V854_9ASCO</name>
<keyword evidence="1 5" id="KW-0489">Methyltransferase</keyword>
<proteinExistence type="predicted"/>
<dbReference type="GO" id="GO:0008898">
    <property type="term" value="F:S-adenosylmethionine-homocysteine S-methyltransferase activity"/>
    <property type="evidence" value="ECO:0007669"/>
    <property type="project" value="TreeGrafter"/>
</dbReference>
<evidence type="ECO:0000256" key="5">
    <source>
        <dbReference type="PROSITE-ProRule" id="PRU00333"/>
    </source>
</evidence>
<evidence type="ECO:0000313" key="8">
    <source>
        <dbReference type="Proteomes" id="UP000790833"/>
    </source>
</evidence>
<evidence type="ECO:0000256" key="2">
    <source>
        <dbReference type="ARBA" id="ARBA00022679"/>
    </source>
</evidence>
<dbReference type="Proteomes" id="UP000790833">
    <property type="component" value="Unassembled WGS sequence"/>
</dbReference>
<keyword evidence="3 5" id="KW-0479">Metal-binding</keyword>
<organism evidence="7 8">
    <name type="scientific">Scheffersomyces spartinae</name>
    <dbReference type="NCBI Taxonomy" id="45513"/>
    <lineage>
        <taxon>Eukaryota</taxon>
        <taxon>Fungi</taxon>
        <taxon>Dikarya</taxon>
        <taxon>Ascomycota</taxon>
        <taxon>Saccharomycotina</taxon>
        <taxon>Pichiomycetes</taxon>
        <taxon>Debaryomycetaceae</taxon>
        <taxon>Scheffersomyces</taxon>
    </lineage>
</organism>
<dbReference type="Gene3D" id="3.20.20.330">
    <property type="entry name" value="Homocysteine-binding-like domain"/>
    <property type="match status" value="1"/>
</dbReference>
<dbReference type="GO" id="GO:0009086">
    <property type="term" value="P:methionine biosynthetic process"/>
    <property type="evidence" value="ECO:0007669"/>
    <property type="project" value="TreeGrafter"/>
</dbReference>
<keyword evidence="8" id="KW-1185">Reference proteome</keyword>
<evidence type="ECO:0000256" key="1">
    <source>
        <dbReference type="ARBA" id="ARBA00022603"/>
    </source>
</evidence>
<dbReference type="SUPFAM" id="SSF82282">
    <property type="entry name" value="Homocysteine S-methyltransferase"/>
    <property type="match status" value="1"/>
</dbReference>
<reference evidence="7" key="1">
    <citation type="submission" date="2021-03" db="EMBL/GenBank/DDBJ databases">
        <authorList>
            <person name="Palmer J.M."/>
        </authorList>
    </citation>
    <scope>NUCLEOTIDE SEQUENCE</scope>
    <source>
        <strain evidence="7">ARV_011</strain>
    </source>
</reference>
<feature type="binding site" evidence="5">
    <location>
        <position position="325"/>
    </location>
    <ligand>
        <name>Zn(2+)</name>
        <dbReference type="ChEBI" id="CHEBI:29105"/>
    </ligand>
</feature>
<feature type="domain" description="Hcy-binding" evidence="6">
    <location>
        <begin position="13"/>
        <end position="340"/>
    </location>
</feature>
<dbReference type="PANTHER" id="PTHR46015">
    <property type="entry name" value="ZGC:172121"/>
    <property type="match status" value="1"/>
</dbReference>
<keyword evidence="4 5" id="KW-0862">Zinc</keyword>
<accession>A0A9P7V854</accession>
<dbReference type="AlphaFoldDB" id="A0A9P7V854"/>
<dbReference type="GeneID" id="66114526"/>
<dbReference type="PANTHER" id="PTHR46015:SF1">
    <property type="entry name" value="HOMOCYSTEINE S-METHYLTRANSFERASE-LIKE ISOFORM 1"/>
    <property type="match status" value="1"/>
</dbReference>